<gene>
    <name evidence="2" type="ORF">DARMORV10_A05P34160.1</name>
</gene>
<organism evidence="2">
    <name type="scientific">Brassica napus</name>
    <name type="common">Rape</name>
    <dbReference type="NCBI Taxonomy" id="3708"/>
    <lineage>
        <taxon>Eukaryota</taxon>
        <taxon>Viridiplantae</taxon>
        <taxon>Streptophyta</taxon>
        <taxon>Embryophyta</taxon>
        <taxon>Tracheophyta</taxon>
        <taxon>Spermatophyta</taxon>
        <taxon>Magnoliopsida</taxon>
        <taxon>eudicotyledons</taxon>
        <taxon>Gunneridae</taxon>
        <taxon>Pentapetalae</taxon>
        <taxon>rosids</taxon>
        <taxon>malvids</taxon>
        <taxon>Brassicales</taxon>
        <taxon>Brassicaceae</taxon>
        <taxon>Brassiceae</taxon>
        <taxon>Brassica</taxon>
    </lineage>
</organism>
<evidence type="ECO:0000256" key="1">
    <source>
        <dbReference type="SAM" id="MobiDB-lite"/>
    </source>
</evidence>
<name>A0A816THD3_BRANA</name>
<dbReference type="InterPro" id="IPR012340">
    <property type="entry name" value="NA-bd_OB-fold"/>
</dbReference>
<accession>A0A816THD3</accession>
<protein>
    <submittedName>
        <fullName evidence="2">(rape) hypothetical protein</fullName>
    </submittedName>
</protein>
<reference evidence="2" key="1">
    <citation type="submission" date="2021-01" db="EMBL/GenBank/DDBJ databases">
        <authorList>
            <consortium name="Genoscope - CEA"/>
            <person name="William W."/>
        </authorList>
    </citation>
    <scope>NUCLEOTIDE SEQUENCE</scope>
</reference>
<feature type="region of interest" description="Disordered" evidence="1">
    <location>
        <begin position="308"/>
        <end position="360"/>
    </location>
</feature>
<evidence type="ECO:0000313" key="2">
    <source>
        <dbReference type="EMBL" id="CAF2101279.1"/>
    </source>
</evidence>
<sequence>MDEVTIVANLIPSEIFRFRSVDQLMALANTNVELPGLSSAFSLATYNDDTQTTQRLLINIRLDKESTVCVSVYDSLAEILHMRLEAGVVHLKVMVATNINPKFMGGELSSSNDSTSEKQYRGVQKLEAISVGELNIYVLETPHKLLSAYAKPQLFLWKLQTYGVTSHVPSVRRSSSEEFISSHALHVEILMGEGEDTALIVVFDSAMTKLTCVRAAEVVNPMGQGDQDPADYEFPQLLQDIVGNTYIFHLKLNEANFSSHHKSFTVARIFDHNERISGPTFAPHGGGNNHDDDMHGSNCASCKYHLGDSSTGGNPPEAGDEPIETSDAVQPTSNTEQKESIVENVDDPHGSPTENQSKKC</sequence>
<proteinExistence type="predicted"/>
<feature type="compositionally biased region" description="Basic and acidic residues" evidence="1">
    <location>
        <begin position="336"/>
        <end position="349"/>
    </location>
</feature>
<dbReference type="AlphaFoldDB" id="A0A816THD3"/>
<dbReference type="Gene3D" id="2.40.50.140">
    <property type="entry name" value="Nucleic acid-binding proteins"/>
    <property type="match status" value="1"/>
</dbReference>
<dbReference type="EMBL" id="HG994359">
    <property type="protein sequence ID" value="CAF2101279.1"/>
    <property type="molecule type" value="Genomic_DNA"/>
</dbReference>
<dbReference type="Proteomes" id="UP001295469">
    <property type="component" value="Chromosome A05"/>
</dbReference>